<name>A0AAJ0A256_9PEZI</name>
<proteinExistence type="predicted"/>
<dbReference type="RefSeq" id="XP_060451129.1">
    <property type="nucleotide sequence ID" value="XM_060594480.1"/>
</dbReference>
<organism evidence="1 2">
    <name type="scientific">Colletotrichum phormii</name>
    <dbReference type="NCBI Taxonomy" id="359342"/>
    <lineage>
        <taxon>Eukaryota</taxon>
        <taxon>Fungi</taxon>
        <taxon>Dikarya</taxon>
        <taxon>Ascomycota</taxon>
        <taxon>Pezizomycotina</taxon>
        <taxon>Sordariomycetes</taxon>
        <taxon>Hypocreomycetidae</taxon>
        <taxon>Glomerellales</taxon>
        <taxon>Glomerellaceae</taxon>
        <taxon>Colletotrichum</taxon>
        <taxon>Colletotrichum acutatum species complex</taxon>
    </lineage>
</organism>
<keyword evidence="2" id="KW-1185">Reference proteome</keyword>
<dbReference type="GeneID" id="85479342"/>
<dbReference type="AlphaFoldDB" id="A0AAJ0A256"/>
<dbReference type="EMBL" id="JAHMHQ010000002">
    <property type="protein sequence ID" value="KAK1655085.1"/>
    <property type="molecule type" value="Genomic_DNA"/>
</dbReference>
<reference evidence="1" key="1">
    <citation type="submission" date="2021-06" db="EMBL/GenBank/DDBJ databases">
        <title>Comparative genomics, transcriptomics and evolutionary studies reveal genomic signatures of adaptation to plant cell wall in hemibiotrophic fungi.</title>
        <authorList>
            <consortium name="DOE Joint Genome Institute"/>
            <person name="Baroncelli R."/>
            <person name="Diaz J.F."/>
            <person name="Benocci T."/>
            <person name="Peng M."/>
            <person name="Battaglia E."/>
            <person name="Haridas S."/>
            <person name="Andreopoulos W."/>
            <person name="Labutti K."/>
            <person name="Pangilinan J."/>
            <person name="Floch G.L."/>
            <person name="Makela M.R."/>
            <person name="Henrissat B."/>
            <person name="Grigoriev I.V."/>
            <person name="Crouch J.A."/>
            <person name="De Vries R.P."/>
            <person name="Sukno S.A."/>
            <person name="Thon M.R."/>
        </authorList>
    </citation>
    <scope>NUCLEOTIDE SEQUENCE</scope>
    <source>
        <strain evidence="1">CBS 102054</strain>
    </source>
</reference>
<evidence type="ECO:0000313" key="2">
    <source>
        <dbReference type="Proteomes" id="UP001243989"/>
    </source>
</evidence>
<sequence>MAPFTFDMRNVSAAINQTAVEEPNTNPSQELSRLYRRLIEVDPTFKKIINHHPELSLEDWKARKRAKPDEVGPYSDFVEHGFTLRAHVRNILNPTNSRLLELPFELLDQICSHVDSVSAQESDFTWSQPHMRRKVDIEALKSLRLTCRLPTVTVHVTRKSLDRLNAISRHASIGRGVRCIRIALGFYDGLAAYAQEKFILMAKQRLENLFERELWHGMSHKDMLSDGAKEKLQAIFDLLDRLTDNQPWDRELSDPFHESLIGKAYDTYARLEAEQKHLHDDRWHSFSDTVSFAMKRMPNATRLEMSDTFEPQWTPPEGDALVNEDELYQFLITPYRWEHAAKGVDELEDDLICARRPLGFIPGILGATNVFLTRFAVKVTPMHLWDAFDQVRDEPTIDEYTLVTERLRCLDFTSKYILSDGNSRRPQVTWPKFDDAAGFEGCGKLLSVLTMTDNIERISIDLEEFSRDADTIEIGAQGPWHLNWFIQTQPWPNLHRLTLSNVRLSSHGLGVFLGDREIELSLSSVQMVQGTWEEALDMLRRKTDPKQRGEQGLASLKIMALISLSGAECHEMGEDEYRVLSLAAQAYVWHLQENNPFRWRPAD</sequence>
<evidence type="ECO:0000313" key="1">
    <source>
        <dbReference type="EMBL" id="KAK1655085.1"/>
    </source>
</evidence>
<dbReference type="Proteomes" id="UP001243989">
    <property type="component" value="Unassembled WGS sequence"/>
</dbReference>
<comment type="caution">
    <text evidence="1">The sequence shown here is derived from an EMBL/GenBank/DDBJ whole genome shotgun (WGS) entry which is preliminary data.</text>
</comment>
<protein>
    <submittedName>
        <fullName evidence="1">Uncharacterized protein</fullName>
    </submittedName>
</protein>
<accession>A0AAJ0A256</accession>
<gene>
    <name evidence="1" type="ORF">BDP81DRAFT_468379</name>
</gene>